<dbReference type="Proteomes" id="UP000602510">
    <property type="component" value="Unassembled WGS sequence"/>
</dbReference>
<dbReference type="AlphaFoldDB" id="A0A833W8M3"/>
<organism evidence="1 3">
    <name type="scientific">Phytophthora infestans</name>
    <name type="common">Potato late blight agent</name>
    <name type="synonym">Botrytis infestans</name>
    <dbReference type="NCBI Taxonomy" id="4787"/>
    <lineage>
        <taxon>Eukaryota</taxon>
        <taxon>Sar</taxon>
        <taxon>Stramenopiles</taxon>
        <taxon>Oomycota</taxon>
        <taxon>Peronosporomycetes</taxon>
        <taxon>Peronosporales</taxon>
        <taxon>Peronosporaceae</taxon>
        <taxon>Phytophthora</taxon>
    </lineage>
</organism>
<evidence type="ECO:0000313" key="3">
    <source>
        <dbReference type="Proteomes" id="UP000602510"/>
    </source>
</evidence>
<sequence>MGCSPAQAAFGRDMMFDVPENAAHDTHEYVPSDLVMVSDNDPRRAKLDPISGGLYEADDVRSNGVGVVNKQRYQETIHLRRLRPEMGDSVIL</sequence>
<name>A0A833W8M3_PHYIN</name>
<protein>
    <submittedName>
        <fullName evidence="1">Uncharacterized protein</fullName>
    </submittedName>
</protein>
<dbReference type="EMBL" id="WSZM01000015">
    <property type="protein sequence ID" value="KAF4046744.1"/>
    <property type="molecule type" value="Genomic_DNA"/>
</dbReference>
<gene>
    <name evidence="1" type="ORF">GN244_ATG01135</name>
    <name evidence="2" type="ORF">GN958_ATG13411</name>
</gene>
<proteinExistence type="predicted"/>
<dbReference type="Proteomes" id="UP000704712">
    <property type="component" value="Unassembled WGS sequence"/>
</dbReference>
<accession>A0A833W8M3</accession>
<keyword evidence="3" id="KW-1185">Reference proteome</keyword>
<reference evidence="1" key="1">
    <citation type="submission" date="2020-04" db="EMBL/GenBank/DDBJ databases">
        <title>Hybrid Assembly of Korean Phytophthora infestans isolates.</title>
        <authorList>
            <person name="Prokchorchik M."/>
            <person name="Lee Y."/>
            <person name="Seo J."/>
            <person name="Cho J.-H."/>
            <person name="Park Y.-E."/>
            <person name="Jang D.-C."/>
            <person name="Im J.-S."/>
            <person name="Choi J.-G."/>
            <person name="Park H.-J."/>
            <person name="Lee G.-B."/>
            <person name="Lee Y.-G."/>
            <person name="Hong S.-Y."/>
            <person name="Cho K."/>
            <person name="Sohn K.H."/>
        </authorList>
    </citation>
    <scope>NUCLEOTIDE SEQUENCE</scope>
    <source>
        <strain evidence="1">KR_1_A1</strain>
        <strain evidence="2">KR_2_A2</strain>
    </source>
</reference>
<evidence type="ECO:0000313" key="2">
    <source>
        <dbReference type="EMBL" id="KAF4137402.1"/>
    </source>
</evidence>
<evidence type="ECO:0000313" key="1">
    <source>
        <dbReference type="EMBL" id="KAF4046744.1"/>
    </source>
</evidence>
<dbReference type="EMBL" id="JAACNO010001827">
    <property type="protein sequence ID" value="KAF4137402.1"/>
    <property type="molecule type" value="Genomic_DNA"/>
</dbReference>
<comment type="caution">
    <text evidence="1">The sequence shown here is derived from an EMBL/GenBank/DDBJ whole genome shotgun (WGS) entry which is preliminary data.</text>
</comment>